<evidence type="ECO:0000256" key="12">
    <source>
        <dbReference type="SAM" id="MobiDB-lite"/>
    </source>
</evidence>
<evidence type="ECO:0000256" key="10">
    <source>
        <dbReference type="ARBA" id="ARBA00022989"/>
    </source>
</evidence>
<evidence type="ECO:0000256" key="7">
    <source>
        <dbReference type="ARBA" id="ARBA00022692"/>
    </source>
</evidence>
<dbReference type="Proteomes" id="UP000041254">
    <property type="component" value="Unassembled WGS sequence"/>
</dbReference>
<keyword evidence="9" id="KW-0735">Signal-anchor</keyword>
<dbReference type="Gene3D" id="3.90.550.50">
    <property type="match status" value="1"/>
</dbReference>
<protein>
    <recommendedName>
        <fullName evidence="4">N-acetylgalactosaminide beta-1,3-galactosyltransferase</fullName>
        <ecNumber evidence="4">2.4.1.122</ecNumber>
    </recommendedName>
</protein>
<dbReference type="OrthoDB" id="414175at2759"/>
<dbReference type="EMBL" id="CDMY01000353">
    <property type="protein sequence ID" value="CEM04571.1"/>
    <property type="molecule type" value="Genomic_DNA"/>
</dbReference>
<evidence type="ECO:0000256" key="1">
    <source>
        <dbReference type="ARBA" id="ARBA00004606"/>
    </source>
</evidence>
<evidence type="ECO:0000256" key="5">
    <source>
        <dbReference type="ARBA" id="ARBA00022676"/>
    </source>
</evidence>
<keyword evidence="10" id="KW-1133">Transmembrane helix</keyword>
<evidence type="ECO:0000259" key="14">
    <source>
        <dbReference type="Pfam" id="PF02434"/>
    </source>
</evidence>
<evidence type="ECO:0000256" key="4">
    <source>
        <dbReference type="ARBA" id="ARBA00012557"/>
    </source>
</evidence>
<dbReference type="AlphaFoldDB" id="A0A0G4EZU9"/>
<evidence type="ECO:0000313" key="16">
    <source>
        <dbReference type="Proteomes" id="UP000041254"/>
    </source>
</evidence>
<name>A0A0G4EZU9_VITBC</name>
<dbReference type="InParanoid" id="A0A0G4EZU9"/>
<comment type="pathway">
    <text evidence="2">Protein modification; protein glycosylation.</text>
</comment>
<feature type="compositionally biased region" description="Basic and acidic residues" evidence="12">
    <location>
        <begin position="42"/>
        <end position="58"/>
    </location>
</feature>
<feature type="domain" description="Fringe-like glycosyltransferase" evidence="14">
    <location>
        <begin position="261"/>
        <end position="399"/>
    </location>
</feature>
<evidence type="ECO:0000256" key="6">
    <source>
        <dbReference type="ARBA" id="ARBA00022679"/>
    </source>
</evidence>
<dbReference type="InterPro" id="IPR003378">
    <property type="entry name" value="Fringe-like_glycosylTrfase"/>
</dbReference>
<dbReference type="GO" id="GO:0000166">
    <property type="term" value="F:nucleotide binding"/>
    <property type="evidence" value="ECO:0007669"/>
    <property type="project" value="UniProtKB-KW"/>
</dbReference>
<keyword evidence="11" id="KW-0472">Membrane</keyword>
<feature type="compositionally biased region" description="Polar residues" evidence="12">
    <location>
        <begin position="63"/>
        <end position="72"/>
    </location>
</feature>
<dbReference type="VEuPathDB" id="CryptoDB:Vbra_8669"/>
<dbReference type="GO" id="GO:0016020">
    <property type="term" value="C:membrane"/>
    <property type="evidence" value="ECO:0007669"/>
    <property type="project" value="UniProtKB-SubCell"/>
</dbReference>
<dbReference type="EC" id="2.4.1.122" evidence="4"/>
<sequence length="429" mass="47940">MPQETDSRHGAVPRLLRCKSRPFALLAALATVLLCADAANKQEKRPSGSLEAPHDAARRAMATDQTTDTKTGSSALLEEAMMGSARLDAEAHRLSRAMRRGGAVVSVSYESFLYPLFKSINNGTTEGLAKLLEEAEKSQQSHGSSALELGQMREDEWRDLKSSRGEGWVDHGLDNVLVLLITHRDGFLSDRERVMRTWGKHCPHLLTVLGVMPEIPDGRKGQVTDVEKVHLVGGDIDGYKALYKKMLKTYMWLCGAEEAKPYSWFIKFDTDAFLVTYNLAAALNAFDSPDTKPYYVGQRMLYKGKDYASGGAGYMMSKGLMATMCQPPVSGGVGSSGWENCYLQDLETLDFWVGAEYWGRPEDLYIGLCIQKHAGVQVTSVAGFDSSRPQWAERDENEFYRMRSLQQPPVITLHYITKLFFYQLYAAFY</sequence>
<evidence type="ECO:0000256" key="11">
    <source>
        <dbReference type="ARBA" id="ARBA00023136"/>
    </source>
</evidence>
<keyword evidence="16" id="KW-1185">Reference proteome</keyword>
<comment type="subcellular location">
    <subcellularLocation>
        <location evidence="1">Membrane</location>
        <topology evidence="1">Single-pass type II membrane protein</topology>
    </subcellularLocation>
</comment>
<dbReference type="InterPro" id="IPR026050">
    <property type="entry name" value="C1GALT1/C1GALT1_chp1"/>
</dbReference>
<feature type="signal peptide" evidence="13">
    <location>
        <begin position="1"/>
        <end position="38"/>
    </location>
</feature>
<accession>A0A0G4EZU9</accession>
<dbReference type="GO" id="GO:0016263">
    <property type="term" value="F:glycoprotein-N-acetylgalactosamine 3-beta-galactosyltransferase activity"/>
    <property type="evidence" value="ECO:0007669"/>
    <property type="project" value="UniProtKB-EC"/>
</dbReference>
<keyword evidence="5" id="KW-0328">Glycosyltransferase</keyword>
<evidence type="ECO:0000256" key="3">
    <source>
        <dbReference type="ARBA" id="ARBA00006462"/>
    </source>
</evidence>
<feature type="chain" id="PRO_5005188079" description="N-acetylgalactosaminide beta-1,3-galactosyltransferase" evidence="13">
    <location>
        <begin position="39"/>
        <end position="429"/>
    </location>
</feature>
<evidence type="ECO:0000256" key="2">
    <source>
        <dbReference type="ARBA" id="ARBA00004922"/>
    </source>
</evidence>
<dbReference type="PhylomeDB" id="A0A0G4EZU9"/>
<gene>
    <name evidence="15" type="ORF">Vbra_8669</name>
</gene>
<organism evidence="15 16">
    <name type="scientific">Vitrella brassicaformis (strain CCMP3155)</name>
    <dbReference type="NCBI Taxonomy" id="1169540"/>
    <lineage>
        <taxon>Eukaryota</taxon>
        <taxon>Sar</taxon>
        <taxon>Alveolata</taxon>
        <taxon>Colpodellida</taxon>
        <taxon>Vitrellaceae</taxon>
        <taxon>Vitrella</taxon>
    </lineage>
</organism>
<evidence type="ECO:0000256" key="9">
    <source>
        <dbReference type="ARBA" id="ARBA00022968"/>
    </source>
</evidence>
<keyword evidence="8" id="KW-0547">Nucleotide-binding</keyword>
<keyword evidence="6" id="KW-0808">Transferase</keyword>
<feature type="region of interest" description="Disordered" evidence="12">
    <location>
        <begin position="42"/>
        <end position="72"/>
    </location>
</feature>
<evidence type="ECO:0000256" key="8">
    <source>
        <dbReference type="ARBA" id="ARBA00022741"/>
    </source>
</evidence>
<evidence type="ECO:0000256" key="13">
    <source>
        <dbReference type="SAM" id="SignalP"/>
    </source>
</evidence>
<comment type="similarity">
    <text evidence="3">Belongs to the glycosyltransferase 31 family. Beta3-Gal-T subfamily.</text>
</comment>
<evidence type="ECO:0000313" key="15">
    <source>
        <dbReference type="EMBL" id="CEM04571.1"/>
    </source>
</evidence>
<reference evidence="15 16" key="1">
    <citation type="submission" date="2014-11" db="EMBL/GenBank/DDBJ databases">
        <authorList>
            <person name="Zhu J."/>
            <person name="Qi W."/>
            <person name="Song R."/>
        </authorList>
    </citation>
    <scope>NUCLEOTIDE SEQUENCE [LARGE SCALE GENOMIC DNA]</scope>
</reference>
<keyword evidence="7" id="KW-0812">Transmembrane</keyword>
<dbReference type="STRING" id="1169540.A0A0G4EZU9"/>
<proteinExistence type="inferred from homology"/>
<dbReference type="Pfam" id="PF02434">
    <property type="entry name" value="Fringe"/>
    <property type="match status" value="1"/>
</dbReference>
<keyword evidence="13" id="KW-0732">Signal</keyword>
<dbReference type="PANTHER" id="PTHR23033">
    <property type="entry name" value="BETA1,3-GALACTOSYLTRANSFERASE"/>
    <property type="match status" value="1"/>
</dbReference>